<reference evidence="3" key="1">
    <citation type="submission" date="2016-10" db="EMBL/GenBank/DDBJ databases">
        <authorList>
            <person name="Varghese N."/>
            <person name="Submissions S."/>
        </authorList>
    </citation>
    <scope>NUCLEOTIDE SEQUENCE [LARGE SCALE GENOMIC DNA]</scope>
    <source>
        <strain evidence="3">DSM 217</strain>
    </source>
</reference>
<gene>
    <name evidence="2" type="ORF">SAMN05421783_101439</name>
</gene>
<evidence type="ECO:0000256" key="1">
    <source>
        <dbReference type="SAM" id="MobiDB-lite"/>
    </source>
</evidence>
<organism evidence="2 3">
    <name type="scientific">Thiocapsa roseopersicina</name>
    <dbReference type="NCBI Taxonomy" id="1058"/>
    <lineage>
        <taxon>Bacteria</taxon>
        <taxon>Pseudomonadati</taxon>
        <taxon>Pseudomonadota</taxon>
        <taxon>Gammaproteobacteria</taxon>
        <taxon>Chromatiales</taxon>
        <taxon>Chromatiaceae</taxon>
        <taxon>Thiocapsa</taxon>
    </lineage>
</organism>
<sequence>MTGLRTPIRGWMIGWLTKEGEPHEVPLCDFKRLSEELQPGDVVLVEGRTRVAGIIKLITQSAWTHAALYLGRLHDIEDRTLRNLVVQHYQRDHSEQLLLEALIGQGTRISPLTSYANDHLRICRPHGLSRGDAQQVIGYAIRRLGSDYDVRQLLDLARFFLPWGIVPRSWRSSLFQVNAGGVTRTVCAGLIAESFAAVDFPILPFIDRHADGTLRFFKRNPRLFTPRDFDYSPYFDIIKYPFLGIDEIGLYRRLPWCRTQVLLSDRSRSYRAAVSAARMTDHAGRASTGALPCGCSETVPSRADIPLTDTGASDTPGVVAQDPVWQRLMGQLSIDRLTSLDGPSSGAFLAQLRFRLPGARPGSGSASPPGPHAVIEDTDSQPTTPGFGMAQTKKAVSTEGS</sequence>
<dbReference type="RefSeq" id="WP_175534451.1">
    <property type="nucleotide sequence ID" value="NZ_FNNZ01000001.1"/>
</dbReference>
<dbReference type="STRING" id="1058.SAMN05421783_101439"/>
<dbReference type="EMBL" id="FNNZ01000001">
    <property type="protein sequence ID" value="SDW11172.1"/>
    <property type="molecule type" value="Genomic_DNA"/>
</dbReference>
<protein>
    <submittedName>
        <fullName evidence="2">Permuted papain-like amidase enzyme, YaeF/YiiX, C92 family</fullName>
    </submittedName>
</protein>
<name>A0A1H2QVH1_THIRO</name>
<dbReference type="Gene3D" id="3.90.1720.10">
    <property type="entry name" value="endopeptidase domain like (from Nostoc punctiforme)"/>
    <property type="match status" value="1"/>
</dbReference>
<dbReference type="InterPro" id="IPR038765">
    <property type="entry name" value="Papain-like_cys_pep_sf"/>
</dbReference>
<proteinExistence type="predicted"/>
<dbReference type="Proteomes" id="UP000198816">
    <property type="component" value="Unassembled WGS sequence"/>
</dbReference>
<evidence type="ECO:0000313" key="3">
    <source>
        <dbReference type="Proteomes" id="UP000198816"/>
    </source>
</evidence>
<accession>A0A1H2QVH1</accession>
<keyword evidence="3" id="KW-1185">Reference proteome</keyword>
<dbReference type="AlphaFoldDB" id="A0A1H2QVH1"/>
<dbReference type="SUPFAM" id="SSF54001">
    <property type="entry name" value="Cysteine proteinases"/>
    <property type="match status" value="1"/>
</dbReference>
<dbReference type="Pfam" id="PF05708">
    <property type="entry name" value="Peptidase_C92"/>
    <property type="match status" value="1"/>
</dbReference>
<dbReference type="InterPro" id="IPR024453">
    <property type="entry name" value="Peptidase_C92"/>
</dbReference>
<evidence type="ECO:0000313" key="2">
    <source>
        <dbReference type="EMBL" id="SDW11172.1"/>
    </source>
</evidence>
<feature type="region of interest" description="Disordered" evidence="1">
    <location>
        <begin position="359"/>
        <end position="401"/>
    </location>
</feature>